<comment type="function">
    <text evidence="14">Protein phosphatase that specifically binds to and dephosphorylates the molecular chaperone Hsp90. Dephosphorylation positively regulates the Hsp90 chaperone machinery.</text>
</comment>
<dbReference type="OrthoDB" id="445564at2759"/>
<dbReference type="PANTHER" id="PTHR45668">
    <property type="entry name" value="SERINE/THREONINE-PROTEIN PHOSPHATASE 5-RELATED"/>
    <property type="match status" value="1"/>
</dbReference>
<keyword evidence="10" id="KW-0464">Manganese</keyword>
<dbReference type="Pfam" id="PF00149">
    <property type="entry name" value="Metallophos"/>
    <property type="match status" value="1"/>
</dbReference>
<dbReference type="Proteomes" id="UP000184546">
    <property type="component" value="Unassembled WGS sequence"/>
</dbReference>
<evidence type="ECO:0000313" key="19">
    <source>
        <dbReference type="Proteomes" id="UP000184546"/>
    </source>
</evidence>
<evidence type="ECO:0000256" key="16">
    <source>
        <dbReference type="SAM" id="Coils"/>
    </source>
</evidence>
<name>A0A1L9WKX3_ASPA1</name>
<dbReference type="GO" id="GO:0004722">
    <property type="term" value="F:protein serine/threonine phosphatase activity"/>
    <property type="evidence" value="ECO:0007669"/>
    <property type="project" value="UniProtKB-EC"/>
</dbReference>
<dbReference type="InterPro" id="IPR006186">
    <property type="entry name" value="Ser/Thr-sp_prot-phosphatase"/>
</dbReference>
<dbReference type="PRINTS" id="PR00114">
    <property type="entry name" value="STPHPHTASE"/>
</dbReference>
<accession>A0A1L9WKX3</accession>
<evidence type="ECO:0000256" key="1">
    <source>
        <dbReference type="ARBA" id="ARBA00001936"/>
    </source>
</evidence>
<dbReference type="CDD" id="cd07417">
    <property type="entry name" value="MPP_PP5_C"/>
    <property type="match status" value="1"/>
</dbReference>
<dbReference type="SUPFAM" id="SSF56300">
    <property type="entry name" value="Metallo-dependent phosphatases"/>
    <property type="match status" value="1"/>
</dbReference>
<dbReference type="STRING" id="690307.A0A1L9WKX3"/>
<dbReference type="SMART" id="SM00156">
    <property type="entry name" value="PP2Ac"/>
    <property type="match status" value="1"/>
</dbReference>
<comment type="subcellular location">
    <subcellularLocation>
        <location evidence="4">Nucleus</location>
    </subcellularLocation>
</comment>
<evidence type="ECO:0000256" key="6">
    <source>
        <dbReference type="ARBA" id="ARBA00022723"/>
    </source>
</evidence>
<evidence type="ECO:0000256" key="2">
    <source>
        <dbReference type="ARBA" id="ARBA00001946"/>
    </source>
</evidence>
<keyword evidence="9" id="KW-0802">TPR repeat</keyword>
<evidence type="ECO:0000256" key="7">
    <source>
        <dbReference type="ARBA" id="ARBA00022737"/>
    </source>
</evidence>
<dbReference type="InterPro" id="IPR004843">
    <property type="entry name" value="Calcineurin-like_PHP"/>
</dbReference>
<keyword evidence="7" id="KW-0677">Repeat</keyword>
<feature type="domain" description="Serine/threonine specific protein phosphatases" evidence="17">
    <location>
        <begin position="280"/>
        <end position="285"/>
    </location>
</feature>
<reference evidence="19" key="1">
    <citation type="journal article" date="2017" name="Genome Biol.">
        <title>Comparative genomics reveals high biological diversity and specific adaptations in the industrially and medically important fungal genus Aspergillus.</title>
        <authorList>
            <person name="de Vries R.P."/>
            <person name="Riley R."/>
            <person name="Wiebenga A."/>
            <person name="Aguilar-Osorio G."/>
            <person name="Amillis S."/>
            <person name="Uchima C.A."/>
            <person name="Anderluh G."/>
            <person name="Asadollahi M."/>
            <person name="Askin M."/>
            <person name="Barry K."/>
            <person name="Battaglia E."/>
            <person name="Bayram O."/>
            <person name="Benocci T."/>
            <person name="Braus-Stromeyer S.A."/>
            <person name="Caldana C."/>
            <person name="Canovas D."/>
            <person name="Cerqueira G.C."/>
            <person name="Chen F."/>
            <person name="Chen W."/>
            <person name="Choi C."/>
            <person name="Clum A."/>
            <person name="Dos Santos R.A."/>
            <person name="Damasio A.R."/>
            <person name="Diallinas G."/>
            <person name="Emri T."/>
            <person name="Fekete E."/>
            <person name="Flipphi M."/>
            <person name="Freyberg S."/>
            <person name="Gallo A."/>
            <person name="Gournas C."/>
            <person name="Habgood R."/>
            <person name="Hainaut M."/>
            <person name="Harispe M.L."/>
            <person name="Henrissat B."/>
            <person name="Hilden K.S."/>
            <person name="Hope R."/>
            <person name="Hossain A."/>
            <person name="Karabika E."/>
            <person name="Karaffa L."/>
            <person name="Karanyi Z."/>
            <person name="Krasevec N."/>
            <person name="Kuo A."/>
            <person name="Kusch H."/>
            <person name="LaButti K."/>
            <person name="Lagendijk E.L."/>
            <person name="Lapidus A."/>
            <person name="Levasseur A."/>
            <person name="Lindquist E."/>
            <person name="Lipzen A."/>
            <person name="Logrieco A.F."/>
            <person name="MacCabe A."/>
            <person name="Maekelae M.R."/>
            <person name="Malavazi I."/>
            <person name="Melin P."/>
            <person name="Meyer V."/>
            <person name="Mielnichuk N."/>
            <person name="Miskei M."/>
            <person name="Molnar A.P."/>
            <person name="Mule G."/>
            <person name="Ngan C.Y."/>
            <person name="Orejas M."/>
            <person name="Orosz E."/>
            <person name="Ouedraogo J.P."/>
            <person name="Overkamp K.M."/>
            <person name="Park H.-S."/>
            <person name="Perrone G."/>
            <person name="Piumi F."/>
            <person name="Punt P.J."/>
            <person name="Ram A.F."/>
            <person name="Ramon A."/>
            <person name="Rauscher S."/>
            <person name="Record E."/>
            <person name="Riano-Pachon D.M."/>
            <person name="Robert V."/>
            <person name="Roehrig J."/>
            <person name="Ruller R."/>
            <person name="Salamov A."/>
            <person name="Salih N.S."/>
            <person name="Samson R.A."/>
            <person name="Sandor E."/>
            <person name="Sanguinetti M."/>
            <person name="Schuetze T."/>
            <person name="Sepcic K."/>
            <person name="Shelest E."/>
            <person name="Sherlock G."/>
            <person name="Sophianopoulou V."/>
            <person name="Squina F.M."/>
            <person name="Sun H."/>
            <person name="Susca A."/>
            <person name="Todd R.B."/>
            <person name="Tsang A."/>
            <person name="Unkles S.E."/>
            <person name="van de Wiele N."/>
            <person name="van Rossen-Uffink D."/>
            <person name="Oliveira J.V."/>
            <person name="Vesth T.C."/>
            <person name="Visser J."/>
            <person name="Yu J.-H."/>
            <person name="Zhou M."/>
            <person name="Andersen M.R."/>
            <person name="Archer D.B."/>
            <person name="Baker S.E."/>
            <person name="Benoit I."/>
            <person name="Brakhage A.A."/>
            <person name="Braus G.H."/>
            <person name="Fischer R."/>
            <person name="Frisvad J.C."/>
            <person name="Goldman G.H."/>
            <person name="Houbraken J."/>
            <person name="Oakley B."/>
            <person name="Pocsi I."/>
            <person name="Scazzocchio C."/>
            <person name="Seiboth B."/>
            <person name="vanKuyk P.A."/>
            <person name="Wortman J."/>
            <person name="Dyer P.S."/>
            <person name="Grigoriev I.V."/>
        </authorList>
    </citation>
    <scope>NUCLEOTIDE SEQUENCE [LARGE SCALE GENOMIC DNA]</scope>
    <source>
        <strain evidence="19">ATCC 16872 / CBS 172.66 / WB 5094</strain>
    </source>
</reference>
<keyword evidence="16" id="KW-0175">Coiled coil</keyword>
<dbReference type="FunFam" id="1.20.930.60:FF:000002">
    <property type="entry name" value="Protein-glutamate O-methyltransferase C1393.13"/>
    <property type="match status" value="1"/>
</dbReference>
<dbReference type="Gene3D" id="1.20.930.60">
    <property type="match status" value="1"/>
</dbReference>
<evidence type="ECO:0000256" key="4">
    <source>
        <dbReference type="ARBA" id="ARBA00004123"/>
    </source>
</evidence>
<dbReference type="Gene3D" id="3.40.50.10880">
    <property type="entry name" value="Uncharacterised protein PF01937, DUF89, domain 3"/>
    <property type="match status" value="1"/>
</dbReference>
<dbReference type="OMA" id="NDMAEAY"/>
<keyword evidence="19" id="KW-1185">Reference proteome</keyword>
<proteinExistence type="inferred from homology"/>
<dbReference type="FunFam" id="3.60.21.10:FF:000039">
    <property type="entry name" value="Serine/threonine-protein phosphatase"/>
    <property type="match status" value="1"/>
</dbReference>
<dbReference type="GO" id="GO:0046872">
    <property type="term" value="F:metal ion binding"/>
    <property type="evidence" value="ECO:0007669"/>
    <property type="project" value="UniProtKB-KW"/>
</dbReference>
<evidence type="ECO:0000256" key="11">
    <source>
        <dbReference type="ARBA" id="ARBA00023242"/>
    </source>
</evidence>
<dbReference type="SMART" id="SM00028">
    <property type="entry name" value="TPR"/>
    <property type="match status" value="3"/>
</dbReference>
<dbReference type="Gene3D" id="1.25.40.10">
    <property type="entry name" value="Tetratricopeptide repeat domain"/>
    <property type="match status" value="1"/>
</dbReference>
<sequence>MASSDLEAATALKAQGNKAFAQHEWPAAIDFYTQAIEKYDKEPTFFSNRAQAHIKLEAYGFAIADATKALELDPNFIKAYWRRALANSAILHYKEALKDFRAVVKRDPGNRDAKLKLAECEKLVRRLEFEKAIEVSDPPSAFESLDIDSIAVDASYDGVRLEKNEMTQEFIDDMIERFKNGKKIHRKYVFQIIKAVKDIVYAEPTMVEVGVEEGTRLTVCGDTHGQYFDLLEIFRLNGYPSETNAYLFNGDFVDRGSWSTEIALLLYAYKWLRPNRIFLNRGNHETDDMNKVYGFEGECKAKYNETTFKVFSESFSALPLATLIGNKYLVLHGGLFSDDNTTLDDIRKLNRHNQRQPGQQGLMMEMLWTDPQTQPGRGPSKRGVGLQFGPDVTKRFCEKNGLEAIIRSHEVRMEGYEVEHDGRCITVFSAPKYCDSTENKGAFIKIGPELKLEYQVFEAVPHPDIKPMAYAQSSLMSMIFASVSARERWPIILTGAIDDLHRTVSETTDEEKRREGKEITEKLAAFKYELQHNRQLTPLPDDGQPDIADYNKELEERGNPAWHDVSWLYSECYLYRRLSTLFSLSKHWKGYDVFARQKLSTFKSSRPAVLELAARYKELATEAEKGGNEGRSAEQVEQAERVLFSEMCEICLWGNATDLSLLTSLTYEDIQKLQGSKARKAAEENILVNDLDAAFDVLQRARRERKTQERRVDIVLDNSGFELFVDLILAGYLLSAGLATTVVLHPKVIPWFVSDVTPPDFMALINALADAQGFFTAADESGRTHDPLSQKELSEVTFLFDHWSHLHAEGKLVIRPHAFWTLPGGYWRMPYLAPDLYEDLKQSELVLFKGDLNYRKLTNDSTWDPTTPFTTAIGPLGRPDSGIRVMAFRTCKADVVVGLPAGVDEKLRALPDGGGAEARKWAWSGKWAVVSFSDGKQGSK</sequence>
<dbReference type="InterPro" id="IPR002791">
    <property type="entry name" value="ARMT1-like_metal-bd"/>
</dbReference>
<dbReference type="InterPro" id="IPR041753">
    <property type="entry name" value="PP5_C"/>
</dbReference>
<dbReference type="EC" id="3.1.3.16" evidence="15"/>
<dbReference type="Pfam" id="PF01937">
    <property type="entry name" value="ARMT1-like_dom"/>
    <property type="match status" value="1"/>
</dbReference>
<dbReference type="InterPro" id="IPR019734">
    <property type="entry name" value="TPR_rpt"/>
</dbReference>
<evidence type="ECO:0000256" key="5">
    <source>
        <dbReference type="ARBA" id="ARBA00008786"/>
    </source>
</evidence>
<protein>
    <recommendedName>
        <fullName evidence="15">Serine/threonine-protein phosphatase</fullName>
        <ecNumber evidence="15">3.1.3.16</ecNumber>
    </recommendedName>
</protein>
<dbReference type="InterPro" id="IPR013235">
    <property type="entry name" value="PPP_dom"/>
</dbReference>
<comment type="cofactor">
    <cofactor evidence="1">
        <name>Mn(2+)</name>
        <dbReference type="ChEBI" id="CHEBI:29035"/>
    </cofactor>
</comment>
<gene>
    <name evidence="18" type="ORF">ASPACDRAFT_54199</name>
</gene>
<dbReference type="InterPro" id="IPR036075">
    <property type="entry name" value="ARMT-1-like_metal-bd_sf"/>
</dbReference>
<keyword evidence="11" id="KW-0539">Nucleus</keyword>
<evidence type="ECO:0000313" key="18">
    <source>
        <dbReference type="EMBL" id="OJJ96813.1"/>
    </source>
</evidence>
<dbReference type="InterPro" id="IPR011990">
    <property type="entry name" value="TPR-like_helical_dom_sf"/>
</dbReference>
<dbReference type="PANTHER" id="PTHR45668:SF5">
    <property type="entry name" value="SERINE_THREONINE-PROTEIN PHOSPHATASE 5"/>
    <property type="match status" value="1"/>
</dbReference>
<organism evidence="18 19">
    <name type="scientific">Aspergillus aculeatus (strain ATCC 16872 / CBS 172.66 / WB 5094)</name>
    <dbReference type="NCBI Taxonomy" id="690307"/>
    <lineage>
        <taxon>Eukaryota</taxon>
        <taxon>Fungi</taxon>
        <taxon>Dikarya</taxon>
        <taxon>Ascomycota</taxon>
        <taxon>Pezizomycotina</taxon>
        <taxon>Eurotiomycetes</taxon>
        <taxon>Eurotiomycetidae</taxon>
        <taxon>Eurotiales</taxon>
        <taxon>Aspergillaceae</taxon>
        <taxon>Aspergillus</taxon>
        <taxon>Aspergillus subgen. Circumdati</taxon>
    </lineage>
</organism>
<keyword evidence="6" id="KW-0479">Metal-binding</keyword>
<evidence type="ECO:0000256" key="15">
    <source>
        <dbReference type="RuleBase" id="RU004273"/>
    </source>
</evidence>
<dbReference type="RefSeq" id="XP_020053153.1">
    <property type="nucleotide sequence ID" value="XM_020202848.1"/>
</dbReference>
<feature type="coiled-coil region" evidence="16">
    <location>
        <begin position="691"/>
        <end position="718"/>
    </location>
</feature>
<comment type="similarity">
    <text evidence="5">Belongs to the PPP phosphatase family. PP-5 (PP-T) subfamily.</text>
</comment>
<dbReference type="PROSITE" id="PS00125">
    <property type="entry name" value="SER_THR_PHOSPHATASE"/>
    <property type="match status" value="1"/>
</dbReference>
<dbReference type="GO" id="GO:0005634">
    <property type="term" value="C:nucleus"/>
    <property type="evidence" value="ECO:0007669"/>
    <property type="project" value="UniProtKB-SubCell"/>
</dbReference>
<dbReference type="Pfam" id="PF08321">
    <property type="entry name" value="PPP5"/>
    <property type="match status" value="1"/>
</dbReference>
<dbReference type="SUPFAM" id="SSF48452">
    <property type="entry name" value="TPR-like"/>
    <property type="match status" value="1"/>
</dbReference>
<evidence type="ECO:0000259" key="17">
    <source>
        <dbReference type="PROSITE" id="PS00125"/>
    </source>
</evidence>
<dbReference type="AlphaFoldDB" id="A0A1L9WKX3"/>
<evidence type="ECO:0000256" key="13">
    <source>
        <dbReference type="ARBA" id="ARBA00048832"/>
    </source>
</evidence>
<comment type="cofactor">
    <cofactor evidence="3">
        <name>Ni(2+)</name>
        <dbReference type="ChEBI" id="CHEBI:49786"/>
    </cofactor>
</comment>
<comment type="catalytic activity">
    <reaction evidence="13">
        <text>O-phospho-L-threonyl-[protein] + H2O = L-threonyl-[protein] + phosphate</text>
        <dbReference type="Rhea" id="RHEA:47004"/>
        <dbReference type="Rhea" id="RHEA-COMP:11060"/>
        <dbReference type="Rhea" id="RHEA-COMP:11605"/>
        <dbReference type="ChEBI" id="CHEBI:15377"/>
        <dbReference type="ChEBI" id="CHEBI:30013"/>
        <dbReference type="ChEBI" id="CHEBI:43474"/>
        <dbReference type="ChEBI" id="CHEBI:61977"/>
        <dbReference type="EC" id="3.1.3.16"/>
    </reaction>
    <physiologicalReaction direction="left-to-right" evidence="13">
        <dbReference type="Rhea" id="RHEA:47005"/>
    </physiologicalReaction>
</comment>
<evidence type="ECO:0000256" key="14">
    <source>
        <dbReference type="ARBA" id="ARBA00059747"/>
    </source>
</evidence>
<evidence type="ECO:0000256" key="8">
    <source>
        <dbReference type="ARBA" id="ARBA00022801"/>
    </source>
</evidence>
<keyword evidence="8 15" id="KW-0378">Hydrolase</keyword>
<dbReference type="GeneID" id="30976662"/>
<dbReference type="InterPro" id="IPR029052">
    <property type="entry name" value="Metallo-depent_PP-like"/>
</dbReference>
<dbReference type="Gene3D" id="3.60.21.10">
    <property type="match status" value="1"/>
</dbReference>
<comment type="catalytic activity">
    <reaction evidence="12">
        <text>O-phospho-L-seryl-[protein] + H2O = L-seryl-[protein] + phosphate</text>
        <dbReference type="Rhea" id="RHEA:20629"/>
        <dbReference type="Rhea" id="RHEA-COMP:9863"/>
        <dbReference type="Rhea" id="RHEA-COMP:11604"/>
        <dbReference type="ChEBI" id="CHEBI:15377"/>
        <dbReference type="ChEBI" id="CHEBI:29999"/>
        <dbReference type="ChEBI" id="CHEBI:43474"/>
        <dbReference type="ChEBI" id="CHEBI:83421"/>
        <dbReference type="EC" id="3.1.3.16"/>
    </reaction>
    <physiologicalReaction direction="left-to-right" evidence="12">
        <dbReference type="Rhea" id="RHEA:20630"/>
    </physiologicalReaction>
</comment>
<dbReference type="VEuPathDB" id="FungiDB:ASPACDRAFT_54199"/>
<dbReference type="SUPFAM" id="SSF111321">
    <property type="entry name" value="AF1104-like"/>
    <property type="match status" value="1"/>
</dbReference>
<dbReference type="InterPro" id="IPR051134">
    <property type="entry name" value="PPP_phosphatase"/>
</dbReference>
<evidence type="ECO:0000256" key="10">
    <source>
        <dbReference type="ARBA" id="ARBA00023211"/>
    </source>
</evidence>
<evidence type="ECO:0000256" key="12">
    <source>
        <dbReference type="ARBA" id="ARBA00047986"/>
    </source>
</evidence>
<comment type="cofactor">
    <cofactor evidence="2">
        <name>Mg(2+)</name>
        <dbReference type="ChEBI" id="CHEBI:18420"/>
    </cofactor>
</comment>
<evidence type="ECO:0000256" key="3">
    <source>
        <dbReference type="ARBA" id="ARBA00001967"/>
    </source>
</evidence>
<dbReference type="FunFam" id="1.25.40.10:FF:000389">
    <property type="entry name" value="Serine/threonine-protein phosphatase"/>
    <property type="match status" value="1"/>
</dbReference>
<evidence type="ECO:0000256" key="9">
    <source>
        <dbReference type="ARBA" id="ARBA00022803"/>
    </source>
</evidence>
<dbReference type="EMBL" id="KV878984">
    <property type="protein sequence ID" value="OJJ96813.1"/>
    <property type="molecule type" value="Genomic_DNA"/>
</dbReference>